<evidence type="ECO:0000256" key="3">
    <source>
        <dbReference type="ARBA" id="ARBA00022723"/>
    </source>
</evidence>
<comment type="cofactor">
    <cofactor evidence="1">
        <name>[4Fe-4S] cluster</name>
        <dbReference type="ChEBI" id="CHEBI:49883"/>
    </cofactor>
</comment>
<reference evidence="8" key="1">
    <citation type="submission" date="2019-11" db="EMBL/GenBank/DDBJ databases">
        <title>Microbial mats filling the niche in hypersaline microbial mats.</title>
        <authorList>
            <person name="Wong H.L."/>
            <person name="Macleod F.I."/>
            <person name="White R.A. III"/>
            <person name="Burns B.P."/>
        </authorList>
    </citation>
    <scope>NUCLEOTIDE SEQUENCE</scope>
    <source>
        <strain evidence="8">Rbin_158</strain>
    </source>
</reference>
<dbReference type="SUPFAM" id="SSF102114">
    <property type="entry name" value="Radical SAM enzymes"/>
    <property type="match status" value="1"/>
</dbReference>
<keyword evidence="4" id="KW-0408">Iron</keyword>
<evidence type="ECO:0000256" key="6">
    <source>
        <dbReference type="SAM" id="Coils"/>
    </source>
</evidence>
<feature type="domain" description="DUF4070" evidence="7">
    <location>
        <begin position="122"/>
        <end position="264"/>
    </location>
</feature>
<evidence type="ECO:0000259" key="7">
    <source>
        <dbReference type="Pfam" id="PF13282"/>
    </source>
</evidence>
<gene>
    <name evidence="8" type="ORF">GF339_09070</name>
</gene>
<proteinExistence type="predicted"/>
<evidence type="ECO:0000256" key="2">
    <source>
        <dbReference type="ARBA" id="ARBA00022691"/>
    </source>
</evidence>
<dbReference type="Pfam" id="PF13282">
    <property type="entry name" value="DUF4070"/>
    <property type="match status" value="1"/>
</dbReference>
<sequence length="449" mass="50980">AIIAFNDTLKFPLQYMTQVSIDLAKDEELLQLFYEARMTKVFIGIETPRKASLQETNKHQNARTDLVADVKKIQSYNIGVSAGMIVGFDHDDPAIFQEQFDFIMETDIAWAMTGILQAVPKTPLYERLKKENRLDLSTKSFELNNTALDVNIIPKNMTKEELVHGYTWLLRQLYSYENYAKRVIGNIKAYTKAPAIKFYVPKVTQFKIIFRTLRYYLLTLDSKRRKFSWDILKYTLLHKPFALYDVMVHLVSFKHLHSYVYEYLEDAVNQKAAQFAVWEHSLSERAGCIVSTQTGKIYEELRKQAAAASAQAAAVYDELCKQSTATSQHARGRYEELHQQAAVLRAQTAAVYEELLERAPSASQQAASRYDDLRAHVAKLSQQIAATYEDLSQQAAALSQQAAGVSKHVAAGYQELANQATLARNKAAALGEELKKTMHLSSIQVARER</sequence>
<dbReference type="EMBL" id="WJJP01000285">
    <property type="protein sequence ID" value="MBD3324723.1"/>
    <property type="molecule type" value="Genomic_DNA"/>
</dbReference>
<dbReference type="GO" id="GO:0046872">
    <property type="term" value="F:metal ion binding"/>
    <property type="evidence" value="ECO:0007669"/>
    <property type="project" value="UniProtKB-KW"/>
</dbReference>
<dbReference type="InterPro" id="IPR025274">
    <property type="entry name" value="DUF4070"/>
</dbReference>
<dbReference type="PANTHER" id="PTHR43409">
    <property type="entry name" value="ANAEROBIC MAGNESIUM-PROTOPORPHYRIN IX MONOMETHYL ESTER CYCLASE-RELATED"/>
    <property type="match status" value="1"/>
</dbReference>
<keyword evidence="2" id="KW-0949">S-adenosyl-L-methionine</keyword>
<dbReference type="GO" id="GO:0005829">
    <property type="term" value="C:cytosol"/>
    <property type="evidence" value="ECO:0007669"/>
    <property type="project" value="TreeGrafter"/>
</dbReference>
<organism evidence="8 9">
    <name type="scientific">candidate division KSB3 bacterium</name>
    <dbReference type="NCBI Taxonomy" id="2044937"/>
    <lineage>
        <taxon>Bacteria</taxon>
        <taxon>candidate division KSB3</taxon>
    </lineage>
</organism>
<dbReference type="InterPro" id="IPR051198">
    <property type="entry name" value="BchE-like"/>
</dbReference>
<dbReference type="AlphaFoldDB" id="A0A9D5JV55"/>
<dbReference type="PANTHER" id="PTHR43409:SF3">
    <property type="entry name" value="HYPOTHETICAL METHYLTRANSFERASE"/>
    <property type="match status" value="1"/>
</dbReference>
<comment type="caution">
    <text evidence="8">The sequence shown here is derived from an EMBL/GenBank/DDBJ whole genome shotgun (WGS) entry which is preliminary data.</text>
</comment>
<keyword evidence="5" id="KW-0411">Iron-sulfur</keyword>
<evidence type="ECO:0000256" key="1">
    <source>
        <dbReference type="ARBA" id="ARBA00001966"/>
    </source>
</evidence>
<dbReference type="Gene3D" id="3.30.750.200">
    <property type="match status" value="1"/>
</dbReference>
<evidence type="ECO:0000256" key="5">
    <source>
        <dbReference type="ARBA" id="ARBA00023014"/>
    </source>
</evidence>
<feature type="coiled-coil region" evidence="6">
    <location>
        <begin position="381"/>
        <end position="433"/>
    </location>
</feature>
<feature type="non-terminal residue" evidence="8">
    <location>
        <position position="1"/>
    </location>
</feature>
<name>A0A9D5JV55_9BACT</name>
<keyword evidence="6" id="KW-0175">Coiled coil</keyword>
<dbReference type="InterPro" id="IPR058240">
    <property type="entry name" value="rSAM_sf"/>
</dbReference>
<evidence type="ECO:0000256" key="4">
    <source>
        <dbReference type="ARBA" id="ARBA00023004"/>
    </source>
</evidence>
<keyword evidence="3" id="KW-0479">Metal-binding</keyword>
<accession>A0A9D5JV55</accession>
<dbReference type="GO" id="GO:0051536">
    <property type="term" value="F:iron-sulfur cluster binding"/>
    <property type="evidence" value="ECO:0007669"/>
    <property type="project" value="UniProtKB-KW"/>
</dbReference>
<evidence type="ECO:0000313" key="8">
    <source>
        <dbReference type="EMBL" id="MBD3324723.1"/>
    </source>
</evidence>
<protein>
    <submittedName>
        <fullName evidence="8">DUF4070 domain-containing protein</fullName>
    </submittedName>
</protein>
<dbReference type="Proteomes" id="UP000649604">
    <property type="component" value="Unassembled WGS sequence"/>
</dbReference>
<evidence type="ECO:0000313" key="9">
    <source>
        <dbReference type="Proteomes" id="UP000649604"/>
    </source>
</evidence>